<evidence type="ECO:0000313" key="3">
    <source>
        <dbReference type="EMBL" id="RNA35192.1"/>
    </source>
</evidence>
<feature type="domain" description="SWIM-type" evidence="2">
    <location>
        <begin position="47"/>
        <end position="84"/>
    </location>
</feature>
<gene>
    <name evidence="3" type="ORF">BpHYR1_012409</name>
</gene>
<name>A0A3M7SHE8_BRAPC</name>
<dbReference type="AlphaFoldDB" id="A0A3M7SHE8"/>
<keyword evidence="1" id="KW-0862">Zinc</keyword>
<dbReference type="InterPro" id="IPR007527">
    <property type="entry name" value="Znf_SWIM"/>
</dbReference>
<accession>A0A3M7SHE8</accession>
<keyword evidence="1" id="KW-0863">Zinc-finger</keyword>
<reference evidence="3 4" key="1">
    <citation type="journal article" date="2018" name="Sci. Rep.">
        <title>Genomic signatures of local adaptation to the degree of environmental predictability in rotifers.</title>
        <authorList>
            <person name="Franch-Gras L."/>
            <person name="Hahn C."/>
            <person name="Garcia-Roger E.M."/>
            <person name="Carmona M.J."/>
            <person name="Serra M."/>
            <person name="Gomez A."/>
        </authorList>
    </citation>
    <scope>NUCLEOTIDE SEQUENCE [LARGE SCALE GENOMIC DNA]</scope>
    <source>
        <strain evidence="3">HYR1</strain>
    </source>
</reference>
<dbReference type="EMBL" id="REGN01001365">
    <property type="protein sequence ID" value="RNA35192.1"/>
    <property type="molecule type" value="Genomic_DNA"/>
</dbReference>
<dbReference type="Proteomes" id="UP000276133">
    <property type="component" value="Unassembled WGS sequence"/>
</dbReference>
<proteinExistence type="predicted"/>
<protein>
    <recommendedName>
        <fullName evidence="2">SWIM-type domain-containing protein</fullName>
    </recommendedName>
</protein>
<keyword evidence="4" id="KW-1185">Reference proteome</keyword>
<comment type="caution">
    <text evidence="3">The sequence shown here is derived from an EMBL/GenBank/DDBJ whole genome shotgun (WGS) entry which is preliminary data.</text>
</comment>
<keyword evidence="1" id="KW-0479">Metal-binding</keyword>
<dbReference type="PROSITE" id="PS50966">
    <property type="entry name" value="ZF_SWIM"/>
    <property type="match status" value="1"/>
</dbReference>
<dbReference type="GO" id="GO:0008270">
    <property type="term" value="F:zinc ion binding"/>
    <property type="evidence" value="ECO:0007669"/>
    <property type="project" value="UniProtKB-KW"/>
</dbReference>
<evidence type="ECO:0000259" key="2">
    <source>
        <dbReference type="PROSITE" id="PS50966"/>
    </source>
</evidence>
<evidence type="ECO:0000256" key="1">
    <source>
        <dbReference type="PROSITE-ProRule" id="PRU00325"/>
    </source>
</evidence>
<evidence type="ECO:0000313" key="4">
    <source>
        <dbReference type="Proteomes" id="UP000276133"/>
    </source>
</evidence>
<organism evidence="3 4">
    <name type="scientific">Brachionus plicatilis</name>
    <name type="common">Marine rotifer</name>
    <name type="synonym">Brachionus muelleri</name>
    <dbReference type="NCBI Taxonomy" id="10195"/>
    <lineage>
        <taxon>Eukaryota</taxon>
        <taxon>Metazoa</taxon>
        <taxon>Spiralia</taxon>
        <taxon>Gnathifera</taxon>
        <taxon>Rotifera</taxon>
        <taxon>Eurotatoria</taxon>
        <taxon>Monogononta</taxon>
        <taxon>Pseudotrocha</taxon>
        <taxon>Ploima</taxon>
        <taxon>Brachionidae</taxon>
        <taxon>Brachionus</taxon>
    </lineage>
</organism>
<sequence>MMLGILEKCVKFESINSKAPCLFPKVGKMLLKNCERFKHKNGDIDNVEITNEDCSCIECNKCSCSPYLDKGICSHILVGCFDFTLE</sequence>